<feature type="transmembrane region" description="Helical" evidence="2">
    <location>
        <begin position="66"/>
        <end position="90"/>
    </location>
</feature>
<gene>
    <name evidence="3" type="ORF">DHf2319_11090</name>
</gene>
<keyword evidence="2" id="KW-1133">Transmembrane helix</keyword>
<evidence type="ECO:0000256" key="1">
    <source>
        <dbReference type="SAM" id="MobiDB-lite"/>
    </source>
</evidence>
<organism evidence="3 4">
    <name type="scientific">Orrella daihaiensis</name>
    <dbReference type="NCBI Taxonomy" id="2782176"/>
    <lineage>
        <taxon>Bacteria</taxon>
        <taxon>Pseudomonadati</taxon>
        <taxon>Pseudomonadota</taxon>
        <taxon>Betaproteobacteria</taxon>
        <taxon>Burkholderiales</taxon>
        <taxon>Alcaligenaceae</taxon>
        <taxon>Orrella</taxon>
    </lineage>
</organism>
<accession>A0ABY4API3</accession>
<dbReference type="RefSeq" id="WP_243478364.1">
    <property type="nucleotide sequence ID" value="NZ_CP063982.1"/>
</dbReference>
<keyword evidence="4" id="KW-1185">Reference proteome</keyword>
<feature type="region of interest" description="Disordered" evidence="1">
    <location>
        <begin position="106"/>
        <end position="140"/>
    </location>
</feature>
<evidence type="ECO:0000313" key="3">
    <source>
        <dbReference type="EMBL" id="UOD49969.1"/>
    </source>
</evidence>
<proteinExistence type="predicted"/>
<keyword evidence="2" id="KW-0472">Membrane</keyword>
<evidence type="ECO:0000313" key="4">
    <source>
        <dbReference type="Proteomes" id="UP000831607"/>
    </source>
</evidence>
<reference evidence="3 4" key="1">
    <citation type="submission" date="2020-11" db="EMBL/GenBank/DDBJ databases">
        <title>Algicoccus daihaiensis sp.nov., isolated from Daihai Lake in Inner Mongolia.</title>
        <authorList>
            <person name="Kai J."/>
        </authorList>
    </citation>
    <scope>NUCLEOTIDE SEQUENCE [LARGE SCALE GENOMIC DNA]</scope>
    <source>
        <strain evidence="4">f23</strain>
    </source>
</reference>
<protein>
    <submittedName>
        <fullName evidence="3">Uncharacterized protein</fullName>
    </submittedName>
</protein>
<name>A0ABY4API3_9BURK</name>
<sequence>MDPFKKLPGYRKAPAGLERKILRLVPKVLLVGTVLILLPSVIARIWTMDDAPWLINKFITTIDIYTFGLLAVLWTALLTVGVGAFTVMVMKGPAYVADAYPLPDADKPNDHKTGATRYAQGTDVKPVNTSVRPEPRDQDQ</sequence>
<dbReference type="Proteomes" id="UP000831607">
    <property type="component" value="Chromosome"/>
</dbReference>
<dbReference type="EMBL" id="CP063982">
    <property type="protein sequence ID" value="UOD49969.1"/>
    <property type="molecule type" value="Genomic_DNA"/>
</dbReference>
<keyword evidence="2" id="KW-0812">Transmembrane</keyword>
<evidence type="ECO:0000256" key="2">
    <source>
        <dbReference type="SAM" id="Phobius"/>
    </source>
</evidence>
<feature type="transmembrane region" description="Helical" evidence="2">
    <location>
        <begin position="21"/>
        <end position="46"/>
    </location>
</feature>